<organism evidence="18 19">
    <name type="scientific">Sphingomonas lycopersici</name>
    <dbReference type="NCBI Taxonomy" id="2951807"/>
    <lineage>
        <taxon>Bacteria</taxon>
        <taxon>Pseudomonadati</taxon>
        <taxon>Pseudomonadota</taxon>
        <taxon>Alphaproteobacteria</taxon>
        <taxon>Sphingomonadales</taxon>
        <taxon>Sphingomonadaceae</taxon>
        <taxon>Sphingomonas</taxon>
    </lineage>
</organism>
<dbReference type="GO" id="GO:0009279">
    <property type="term" value="C:cell outer membrane"/>
    <property type="evidence" value="ECO:0007669"/>
    <property type="project" value="UniProtKB-SubCell"/>
</dbReference>
<evidence type="ECO:0000256" key="14">
    <source>
        <dbReference type="RuleBase" id="RU003357"/>
    </source>
</evidence>
<dbReference type="InterPro" id="IPR010917">
    <property type="entry name" value="TonB_rcpt_CS"/>
</dbReference>
<accession>A0AA41ZCS4</accession>
<dbReference type="SUPFAM" id="SSF56935">
    <property type="entry name" value="Porins"/>
    <property type="match status" value="1"/>
</dbReference>
<dbReference type="PROSITE" id="PS52016">
    <property type="entry name" value="TONB_DEPENDENT_REC_3"/>
    <property type="match status" value="1"/>
</dbReference>
<evidence type="ECO:0000313" key="18">
    <source>
        <dbReference type="EMBL" id="MCW6534251.1"/>
    </source>
</evidence>
<evidence type="ECO:0000256" key="4">
    <source>
        <dbReference type="ARBA" id="ARBA00022496"/>
    </source>
</evidence>
<keyword evidence="10 12" id="KW-0472">Membrane</keyword>
<dbReference type="PANTHER" id="PTHR32552">
    <property type="entry name" value="FERRICHROME IRON RECEPTOR-RELATED"/>
    <property type="match status" value="1"/>
</dbReference>
<keyword evidence="19" id="KW-1185">Reference proteome</keyword>
<protein>
    <submittedName>
        <fullName evidence="18">TonB-dependent receptor</fullName>
    </submittedName>
</protein>
<keyword evidence="11 12" id="KW-0998">Cell outer membrane</keyword>
<evidence type="ECO:0000256" key="10">
    <source>
        <dbReference type="ARBA" id="ARBA00023136"/>
    </source>
</evidence>
<dbReference type="RefSeq" id="WP_265268182.1">
    <property type="nucleotide sequence ID" value="NZ_JANFAV010000002.1"/>
</dbReference>
<comment type="similarity">
    <text evidence="12 14">Belongs to the TonB-dependent receptor family.</text>
</comment>
<evidence type="ECO:0000256" key="15">
    <source>
        <dbReference type="SAM" id="SignalP"/>
    </source>
</evidence>
<evidence type="ECO:0000256" key="7">
    <source>
        <dbReference type="ARBA" id="ARBA00023004"/>
    </source>
</evidence>
<evidence type="ECO:0000256" key="2">
    <source>
        <dbReference type="ARBA" id="ARBA00022448"/>
    </source>
</evidence>
<evidence type="ECO:0000259" key="16">
    <source>
        <dbReference type="Pfam" id="PF00593"/>
    </source>
</evidence>
<keyword evidence="5 12" id="KW-0812">Transmembrane</keyword>
<feature type="domain" description="TonB-dependent receptor-like beta-barrel" evidence="16">
    <location>
        <begin position="260"/>
        <end position="734"/>
    </location>
</feature>
<dbReference type="InterPro" id="IPR012910">
    <property type="entry name" value="Plug_dom"/>
</dbReference>
<keyword evidence="6 15" id="KW-0732">Signal</keyword>
<sequence length="773" mass="83861">MTRKPMFAMMLLATTAWPSLAIAEAPADAAPAVADAPAAADDIVVIGRGETRQVQEISTRDFDLVVPATSPLKAIAKLPGVNFQSADAFGNYEWSERVSIRGFNQNQLGFTLDGIPLGDGSYGNTNGLHISRAISSENIAQVRVAQGSGAIGTQATNNLGGTIEFISSDPKREAGLTLNGTYGSDNTWRAFVRLDTGTLGDNGPSAYVSYGHFTTDKWKGWGVQRQNQVNAKAVAPLGDSGLRLVATFDFSDRRENDYQDMSLDMIHRLGYRWDNISNNYPLAILVSDVGANTGYTGVTPTNPAAGTTYPAPFANPDDAYYDAAGLRQDYLASVGIETAKDAKIHGELRGYYHDNHGRGIWFTPYVASPSGVPMSVRTTEYDIRRKGVFGSVGTSLGGFGDLTVGAWYERNDFRQARRFYGLDSRTVPTRDSLDFPLLPFFTQWDYRYQTDTFQYYVSDRIALGNLTVDLGWKGYDVRVTATPLTAGSLASGKIKTTDWFQPRAGLTYRLGANAELFGGFSQVTRAFTGSATSGPFATTQAGFNALGNLKPEQSDTYEAGTRFRSGIFTGSIAAYYVDFRNRLLAYSVGSGIQGNPPILQNVGGVRSYGVEATGQIKLPNGFGAFASYAYNDSRYRDNVFVVDPLTQQKVLLGGVPIKDKTVVDAPRNIASGEVTYDSDLFFGRIGANYMSKRYFTYSNDQSVPGRVLFDASIGVRFAVAGDRKVELQLSGTNLLDKQYIATIGSNGFTQKGDNQTLLVGAPRQVFVSLKTGF</sequence>
<keyword evidence="7" id="KW-0408">Iron</keyword>
<dbReference type="AlphaFoldDB" id="A0AA41ZCS4"/>
<reference evidence="18" key="1">
    <citation type="submission" date="2022-06" db="EMBL/GenBank/DDBJ databases">
        <title>Sphingomonas sp. nov. isolated from rhizosphere soil of tomato.</title>
        <authorList>
            <person name="Dong H."/>
            <person name="Gao R."/>
        </authorList>
    </citation>
    <scope>NUCLEOTIDE SEQUENCE</scope>
    <source>
        <strain evidence="18">MMSM24</strain>
    </source>
</reference>
<keyword evidence="2 12" id="KW-0813">Transport</keyword>
<gene>
    <name evidence="18" type="ORF">NEE01_05565</name>
</gene>
<evidence type="ECO:0000313" key="19">
    <source>
        <dbReference type="Proteomes" id="UP001165565"/>
    </source>
</evidence>
<keyword evidence="3 12" id="KW-1134">Transmembrane beta strand</keyword>
<dbReference type="Gene3D" id="2.40.170.20">
    <property type="entry name" value="TonB-dependent receptor, beta-barrel domain"/>
    <property type="match status" value="1"/>
</dbReference>
<dbReference type="Pfam" id="PF00593">
    <property type="entry name" value="TonB_dep_Rec_b-barrel"/>
    <property type="match status" value="1"/>
</dbReference>
<comment type="subcellular location">
    <subcellularLocation>
        <location evidence="1 12">Cell outer membrane</location>
        <topology evidence="1 12">Multi-pass membrane protein</topology>
    </subcellularLocation>
</comment>
<dbReference type="InterPro" id="IPR039426">
    <property type="entry name" value="TonB-dep_rcpt-like"/>
</dbReference>
<keyword evidence="18" id="KW-0675">Receptor</keyword>
<dbReference type="InterPro" id="IPR000531">
    <property type="entry name" value="Beta-barrel_TonB"/>
</dbReference>
<feature type="domain" description="TonB-dependent receptor plug" evidence="17">
    <location>
        <begin position="52"/>
        <end position="161"/>
    </location>
</feature>
<evidence type="ECO:0000256" key="12">
    <source>
        <dbReference type="PROSITE-ProRule" id="PRU01360"/>
    </source>
</evidence>
<dbReference type="PROSITE" id="PS01156">
    <property type="entry name" value="TONB_DEPENDENT_REC_2"/>
    <property type="match status" value="1"/>
</dbReference>
<name>A0AA41ZCS4_9SPHN</name>
<evidence type="ECO:0000256" key="3">
    <source>
        <dbReference type="ARBA" id="ARBA00022452"/>
    </source>
</evidence>
<dbReference type="Gene3D" id="2.170.130.10">
    <property type="entry name" value="TonB-dependent receptor, plug domain"/>
    <property type="match status" value="1"/>
</dbReference>
<feature type="chain" id="PRO_5041468857" evidence="15">
    <location>
        <begin position="24"/>
        <end position="773"/>
    </location>
</feature>
<comment type="caution">
    <text evidence="18">The sequence shown here is derived from an EMBL/GenBank/DDBJ whole genome shotgun (WGS) entry which is preliminary data.</text>
</comment>
<keyword evidence="9 14" id="KW-0798">TonB box</keyword>
<dbReference type="PANTHER" id="PTHR32552:SF89">
    <property type="entry name" value="CATECHOLATE SIDEROPHORE RECEPTOR FIU"/>
    <property type="match status" value="1"/>
</dbReference>
<dbReference type="Proteomes" id="UP001165565">
    <property type="component" value="Unassembled WGS sequence"/>
</dbReference>
<evidence type="ECO:0000256" key="1">
    <source>
        <dbReference type="ARBA" id="ARBA00004571"/>
    </source>
</evidence>
<evidence type="ECO:0000256" key="8">
    <source>
        <dbReference type="ARBA" id="ARBA00023065"/>
    </source>
</evidence>
<keyword evidence="4" id="KW-0410">Iron transport</keyword>
<dbReference type="EMBL" id="JANFAV010000002">
    <property type="protein sequence ID" value="MCW6534251.1"/>
    <property type="molecule type" value="Genomic_DNA"/>
</dbReference>
<evidence type="ECO:0000256" key="6">
    <source>
        <dbReference type="ARBA" id="ARBA00022729"/>
    </source>
</evidence>
<evidence type="ECO:0000256" key="11">
    <source>
        <dbReference type="ARBA" id="ARBA00023237"/>
    </source>
</evidence>
<keyword evidence="8" id="KW-0406">Ion transport</keyword>
<feature type="signal peptide" evidence="15">
    <location>
        <begin position="1"/>
        <end position="23"/>
    </location>
</feature>
<feature type="short sequence motif" description="TonB C-terminal box" evidence="13">
    <location>
        <begin position="756"/>
        <end position="773"/>
    </location>
</feature>
<dbReference type="Pfam" id="PF07715">
    <property type="entry name" value="Plug"/>
    <property type="match status" value="1"/>
</dbReference>
<proteinExistence type="inferred from homology"/>
<dbReference type="InterPro" id="IPR036942">
    <property type="entry name" value="Beta-barrel_TonB_sf"/>
</dbReference>
<evidence type="ECO:0000256" key="13">
    <source>
        <dbReference type="PROSITE-ProRule" id="PRU10144"/>
    </source>
</evidence>
<dbReference type="GO" id="GO:0015344">
    <property type="term" value="F:siderophore uptake transmembrane transporter activity"/>
    <property type="evidence" value="ECO:0007669"/>
    <property type="project" value="TreeGrafter"/>
</dbReference>
<evidence type="ECO:0000259" key="17">
    <source>
        <dbReference type="Pfam" id="PF07715"/>
    </source>
</evidence>
<evidence type="ECO:0000256" key="9">
    <source>
        <dbReference type="ARBA" id="ARBA00023077"/>
    </source>
</evidence>
<dbReference type="InterPro" id="IPR037066">
    <property type="entry name" value="Plug_dom_sf"/>
</dbReference>
<evidence type="ECO:0000256" key="5">
    <source>
        <dbReference type="ARBA" id="ARBA00022692"/>
    </source>
</evidence>